<keyword evidence="2" id="KW-0813">Transport</keyword>
<dbReference type="EMBL" id="SOEG01000041">
    <property type="protein sequence ID" value="TDX46464.1"/>
    <property type="molecule type" value="Genomic_DNA"/>
</dbReference>
<dbReference type="InterPro" id="IPR000914">
    <property type="entry name" value="SBP_5_dom"/>
</dbReference>
<dbReference type="GO" id="GO:0015833">
    <property type="term" value="P:peptide transport"/>
    <property type="evidence" value="ECO:0007669"/>
    <property type="project" value="TreeGrafter"/>
</dbReference>
<dbReference type="InterPro" id="IPR039424">
    <property type="entry name" value="SBP_5"/>
</dbReference>
<dbReference type="PROSITE" id="PS51257">
    <property type="entry name" value="PROKAR_LIPOPROTEIN"/>
    <property type="match status" value="1"/>
</dbReference>
<name>A0A4R8GSQ5_9FIRM</name>
<dbReference type="PIRSF" id="PIRSF002741">
    <property type="entry name" value="MppA"/>
    <property type="match status" value="1"/>
</dbReference>
<dbReference type="RefSeq" id="WP_134118763.1">
    <property type="nucleotide sequence ID" value="NZ_SOEG01000041.1"/>
</dbReference>
<feature type="domain" description="Solute-binding protein family 5" evidence="4">
    <location>
        <begin position="85"/>
        <end position="446"/>
    </location>
</feature>
<keyword evidence="3" id="KW-0732">Signal</keyword>
<evidence type="ECO:0000256" key="3">
    <source>
        <dbReference type="ARBA" id="ARBA00022729"/>
    </source>
</evidence>
<dbReference type="Gene3D" id="3.90.76.10">
    <property type="entry name" value="Dipeptide-binding Protein, Domain 1"/>
    <property type="match status" value="1"/>
</dbReference>
<comment type="similarity">
    <text evidence="1">Belongs to the bacterial solute-binding protein 5 family.</text>
</comment>
<accession>A0A4R8GSQ5</accession>
<keyword evidence="6" id="KW-1185">Reference proteome</keyword>
<dbReference type="InterPro" id="IPR030678">
    <property type="entry name" value="Peptide/Ni-bd"/>
</dbReference>
<dbReference type="Gene3D" id="3.10.105.10">
    <property type="entry name" value="Dipeptide-binding Protein, Domain 3"/>
    <property type="match status" value="1"/>
</dbReference>
<evidence type="ECO:0000256" key="1">
    <source>
        <dbReference type="ARBA" id="ARBA00005695"/>
    </source>
</evidence>
<dbReference type="SUPFAM" id="SSF53850">
    <property type="entry name" value="Periplasmic binding protein-like II"/>
    <property type="match status" value="1"/>
</dbReference>
<dbReference type="PANTHER" id="PTHR30290:SF9">
    <property type="entry name" value="OLIGOPEPTIDE-BINDING PROTEIN APPA"/>
    <property type="match status" value="1"/>
</dbReference>
<evidence type="ECO:0000313" key="5">
    <source>
        <dbReference type="EMBL" id="TDX46464.1"/>
    </source>
</evidence>
<dbReference type="STRING" id="926561.GCA_000379025_02482"/>
<proteinExistence type="inferred from homology"/>
<dbReference type="Gene3D" id="3.40.190.10">
    <property type="entry name" value="Periplasmic binding protein-like II"/>
    <property type="match status" value="1"/>
</dbReference>
<evidence type="ECO:0000313" key="6">
    <source>
        <dbReference type="Proteomes" id="UP000295832"/>
    </source>
</evidence>
<sequence>MKRILYLLLILSLTIFILAGCSSESTSLNSTQNKNIEKNKKVLTIGISKEPANFNPVLASGVYAEALLGNIFDTLVSFKEDSSTPNPALAKSWDISDDAKTYTFYLREDVEFHNGEKLTAKDVKFTFESILEPDNASPSKQFFEPIDKIQIVDKYTIKIKLKNPYAPFLMALGNPTAAIIPKKVVEKIGMDEFDRHPIGTGPYKFKEWIPDDYIKLVKNNNYFIAEPNLDEVVFRPIPKPEVMAAEIQAGGIDIASNLLPQAIENLKKDNNLVVKTIPGLSFKYVGFSYQISPFSDLRFRKAVYHAVPFEQVVEGIFGDIGERAYSWIPPSVFPDDTKYMKRNALKYNPTKAKELFDELKAEGIIKDGEEISIYTPQDPYRKKVATAIATSLMKYGIKAKVEALEWGTLLPLLKGGKAGLYVLGWFSVPDPDRWSYRLFYTDSPNNFSKYSNSEVDKALDRGRSLVDREDRATEYKKVMRKVLTEDYIHIPLAFTNVTVVMNKNVKGFDPSPQEYFHLVTEERNVSLK</sequence>
<reference evidence="5 6" key="1">
    <citation type="submission" date="2019-03" db="EMBL/GenBank/DDBJ databases">
        <title>Subsurface microbial communities from deep shales in Ohio and West Virginia, USA.</title>
        <authorList>
            <person name="Wrighton K."/>
        </authorList>
    </citation>
    <scope>NUCLEOTIDE SEQUENCE [LARGE SCALE GENOMIC DNA]</scope>
    <source>
        <strain evidence="5 6">MSL 6dP</strain>
    </source>
</reference>
<dbReference type="CDD" id="cd00995">
    <property type="entry name" value="PBP2_NikA_DppA_OppA_like"/>
    <property type="match status" value="1"/>
</dbReference>
<organism evidence="5 6">
    <name type="scientific">Orenia marismortui</name>
    <dbReference type="NCBI Taxonomy" id="46469"/>
    <lineage>
        <taxon>Bacteria</taxon>
        <taxon>Bacillati</taxon>
        <taxon>Bacillota</taxon>
        <taxon>Clostridia</taxon>
        <taxon>Halanaerobiales</taxon>
        <taxon>Halobacteroidaceae</taxon>
        <taxon>Orenia</taxon>
    </lineage>
</organism>
<protein>
    <submittedName>
        <fullName evidence="5">Peptide/nickel transport system substrate-binding protein</fullName>
    </submittedName>
</protein>
<comment type="caution">
    <text evidence="5">The sequence shown here is derived from an EMBL/GenBank/DDBJ whole genome shotgun (WGS) entry which is preliminary data.</text>
</comment>
<evidence type="ECO:0000256" key="2">
    <source>
        <dbReference type="ARBA" id="ARBA00022448"/>
    </source>
</evidence>
<gene>
    <name evidence="5" type="ORF">C7959_14123</name>
</gene>
<dbReference type="Pfam" id="PF00496">
    <property type="entry name" value="SBP_bac_5"/>
    <property type="match status" value="1"/>
</dbReference>
<evidence type="ECO:0000259" key="4">
    <source>
        <dbReference type="Pfam" id="PF00496"/>
    </source>
</evidence>
<dbReference type="GO" id="GO:0042597">
    <property type="term" value="C:periplasmic space"/>
    <property type="evidence" value="ECO:0007669"/>
    <property type="project" value="UniProtKB-ARBA"/>
</dbReference>
<dbReference type="PANTHER" id="PTHR30290">
    <property type="entry name" value="PERIPLASMIC BINDING COMPONENT OF ABC TRANSPORTER"/>
    <property type="match status" value="1"/>
</dbReference>
<dbReference type="GO" id="GO:1904680">
    <property type="term" value="F:peptide transmembrane transporter activity"/>
    <property type="evidence" value="ECO:0007669"/>
    <property type="project" value="TreeGrafter"/>
</dbReference>
<dbReference type="Proteomes" id="UP000295832">
    <property type="component" value="Unassembled WGS sequence"/>
</dbReference>
<dbReference type="GO" id="GO:0043190">
    <property type="term" value="C:ATP-binding cassette (ABC) transporter complex"/>
    <property type="evidence" value="ECO:0007669"/>
    <property type="project" value="InterPro"/>
</dbReference>
<dbReference type="AlphaFoldDB" id="A0A4R8GSQ5"/>